<dbReference type="AlphaFoldDB" id="A0A0F9VS09"/>
<protein>
    <submittedName>
        <fullName evidence="1">Uncharacterized protein</fullName>
    </submittedName>
</protein>
<comment type="caution">
    <text evidence="1">The sequence shown here is derived from an EMBL/GenBank/DDBJ whole genome shotgun (WGS) entry which is preliminary data.</text>
</comment>
<name>A0A0F9VS09_9ZZZZ</name>
<dbReference type="EMBL" id="LAZR01000029">
    <property type="protein sequence ID" value="KKO02728.1"/>
    <property type="molecule type" value="Genomic_DNA"/>
</dbReference>
<sequence length="151" mass="18301">MNKEQRIINNESRSPFLVFCFLFFVFSLLLPSFALAQDVKQSPKVPETFEEVWSFVKKIIEPLPRAVKGVWQQAVEIWQRMANWFIDIWDSKIWPKVDWIWQKIFGIFNKEVEKRKEAIPRELEKEKQEIKEEVSKAGKNFWERLKGWIRK</sequence>
<organism evidence="1">
    <name type="scientific">marine sediment metagenome</name>
    <dbReference type="NCBI Taxonomy" id="412755"/>
    <lineage>
        <taxon>unclassified sequences</taxon>
        <taxon>metagenomes</taxon>
        <taxon>ecological metagenomes</taxon>
    </lineage>
</organism>
<accession>A0A0F9VS09</accession>
<reference evidence="1" key="1">
    <citation type="journal article" date="2015" name="Nature">
        <title>Complex archaea that bridge the gap between prokaryotes and eukaryotes.</title>
        <authorList>
            <person name="Spang A."/>
            <person name="Saw J.H."/>
            <person name="Jorgensen S.L."/>
            <person name="Zaremba-Niedzwiedzka K."/>
            <person name="Martijn J."/>
            <person name="Lind A.E."/>
            <person name="van Eijk R."/>
            <person name="Schleper C."/>
            <person name="Guy L."/>
            <person name="Ettema T.J."/>
        </authorList>
    </citation>
    <scope>NUCLEOTIDE SEQUENCE</scope>
</reference>
<gene>
    <name evidence="1" type="ORF">LCGC14_0101770</name>
</gene>
<proteinExistence type="predicted"/>
<evidence type="ECO:0000313" key="1">
    <source>
        <dbReference type="EMBL" id="KKO02728.1"/>
    </source>
</evidence>